<proteinExistence type="predicted"/>
<reference evidence="1" key="1">
    <citation type="submission" date="2023-07" db="EMBL/GenBank/DDBJ databases">
        <authorList>
            <person name="Peeters C."/>
        </authorList>
    </citation>
    <scope>NUCLEOTIDE SEQUENCE</scope>
    <source>
        <strain evidence="1">R-77591</strain>
    </source>
</reference>
<sequence length="88" mass="10290">MSYFPNLNDSIFLLKNTTIWSNKKKESVAFNYGKQIFIAYSFDDKLTFVKYEGDKAIEMIDEILDYFSLILSESDSVSYIHRNLPQGE</sequence>
<dbReference type="AlphaFoldDB" id="A0AAD2EQ33"/>
<dbReference type="Proteomes" id="UP001190002">
    <property type="component" value="Unassembled WGS sequence"/>
</dbReference>
<protein>
    <submittedName>
        <fullName evidence="1">Uncharacterized protein</fullName>
    </submittedName>
</protein>
<dbReference type="RefSeq" id="WP_143274984.1">
    <property type="nucleotide sequence ID" value="NZ_CATVXE010000024.1"/>
</dbReference>
<dbReference type="EMBL" id="CATVXE010000024">
    <property type="protein sequence ID" value="CAJ0694564.1"/>
    <property type="molecule type" value="Genomic_DNA"/>
</dbReference>
<name>A0AAD2EQ33_9RALS</name>
<gene>
    <name evidence="1" type="ORF">R77591_04272</name>
</gene>
<accession>A0AAD2EQ33</accession>
<comment type="caution">
    <text evidence="1">The sequence shown here is derived from an EMBL/GenBank/DDBJ whole genome shotgun (WGS) entry which is preliminary data.</text>
</comment>
<organism evidence="1 2">
    <name type="scientific">Ralstonia mannitolilytica</name>
    <dbReference type="NCBI Taxonomy" id="105219"/>
    <lineage>
        <taxon>Bacteria</taxon>
        <taxon>Pseudomonadati</taxon>
        <taxon>Pseudomonadota</taxon>
        <taxon>Betaproteobacteria</taxon>
        <taxon>Burkholderiales</taxon>
        <taxon>Burkholderiaceae</taxon>
        <taxon>Ralstonia</taxon>
    </lineage>
</organism>
<evidence type="ECO:0000313" key="1">
    <source>
        <dbReference type="EMBL" id="CAJ0694564.1"/>
    </source>
</evidence>
<evidence type="ECO:0000313" key="2">
    <source>
        <dbReference type="Proteomes" id="UP001190002"/>
    </source>
</evidence>